<gene>
    <name evidence="2" type="ORF">CBYS24578_00016888</name>
</gene>
<evidence type="ECO:0000313" key="3">
    <source>
        <dbReference type="Proteomes" id="UP000754883"/>
    </source>
</evidence>
<organism evidence="2 3">
    <name type="scientific">Clonostachys byssicola</name>
    <dbReference type="NCBI Taxonomy" id="160290"/>
    <lineage>
        <taxon>Eukaryota</taxon>
        <taxon>Fungi</taxon>
        <taxon>Dikarya</taxon>
        <taxon>Ascomycota</taxon>
        <taxon>Pezizomycotina</taxon>
        <taxon>Sordariomycetes</taxon>
        <taxon>Hypocreomycetidae</taxon>
        <taxon>Hypocreales</taxon>
        <taxon>Bionectriaceae</taxon>
        <taxon>Clonostachys</taxon>
    </lineage>
</organism>
<feature type="region of interest" description="Disordered" evidence="1">
    <location>
        <begin position="96"/>
        <end position="129"/>
    </location>
</feature>
<dbReference type="Proteomes" id="UP000754883">
    <property type="component" value="Unassembled WGS sequence"/>
</dbReference>
<evidence type="ECO:0000313" key="2">
    <source>
        <dbReference type="EMBL" id="CAG9993052.1"/>
    </source>
</evidence>
<name>A0A9N9UNZ1_9HYPO</name>
<keyword evidence="3" id="KW-1185">Reference proteome</keyword>
<feature type="compositionally biased region" description="Acidic residues" evidence="1">
    <location>
        <begin position="100"/>
        <end position="122"/>
    </location>
</feature>
<accession>A0A9N9UNZ1</accession>
<dbReference type="AlphaFoldDB" id="A0A9N9UNZ1"/>
<proteinExistence type="predicted"/>
<comment type="caution">
    <text evidence="2">The sequence shown here is derived from an EMBL/GenBank/DDBJ whole genome shotgun (WGS) entry which is preliminary data.</text>
</comment>
<sequence length="419" mass="46819">MPPKRKSSGTAPPPKKRGKNTTDAPPESSASGPAPPEEPGNVDEQAWERLYESRSIGRKYRWSEVSGSKNLDENYFITTKNPTEAYEFVCQCNPVKKYDDDEDDDEDDEDDEENPGDGEEGQAAEAAKKCDEGKTCSCGKTAASLPSHPYTLTRAGIAKYHNAQHMIDLRNPDAFSMYTFNDHMAYGSLEVVQNLLLDFEEARHDKMWREAWAVTEAMALFMVIGAGGDMCMADDGDMIQATAHQIMRMALTSLAILESEGKLTEASSVKNIGWIIGLYLKMTDLFRDMGLAEEEPQPSKAKAFKFRYGNFELYLRVYARRCNVTIPDESSSPSDTDLTMPKESAKDPWSWTRSFSEYQGCFAPYYAYRGAHRRKVGGDGLDITTWTSAERKAASFDKKDPLNKTAIKNLKEGNVLVLA</sequence>
<dbReference type="OrthoDB" id="10037289at2759"/>
<dbReference type="EMBL" id="CABFNO020001508">
    <property type="protein sequence ID" value="CAG9993052.1"/>
    <property type="molecule type" value="Genomic_DNA"/>
</dbReference>
<feature type="region of interest" description="Disordered" evidence="1">
    <location>
        <begin position="1"/>
        <end position="48"/>
    </location>
</feature>
<protein>
    <submittedName>
        <fullName evidence="2">Uncharacterized protein</fullName>
    </submittedName>
</protein>
<reference evidence="2" key="1">
    <citation type="submission" date="2021-10" db="EMBL/GenBank/DDBJ databases">
        <authorList>
            <person name="Piombo E."/>
        </authorList>
    </citation>
    <scope>NUCLEOTIDE SEQUENCE</scope>
</reference>
<evidence type="ECO:0000256" key="1">
    <source>
        <dbReference type="SAM" id="MobiDB-lite"/>
    </source>
</evidence>